<comment type="caution">
    <text evidence="1">The sequence shown here is derived from an EMBL/GenBank/DDBJ whole genome shotgun (WGS) entry which is preliminary data.</text>
</comment>
<reference evidence="1 2" key="1">
    <citation type="journal article" date="2014" name="Antonie Van Leeuwenhoek">
        <title>Hyphomonas beringensis sp. nov. and Hyphomonas chukchiensis sp. nov., isolated from surface seawater of the Bering Sea and Chukchi Sea.</title>
        <authorList>
            <person name="Li C."/>
            <person name="Lai Q."/>
            <person name="Li G."/>
            <person name="Dong C."/>
            <person name="Wang J."/>
            <person name="Liao Y."/>
            <person name="Shao Z."/>
        </authorList>
    </citation>
    <scope>NUCLEOTIDE SEQUENCE [LARGE SCALE GENOMIC DNA]</scope>
    <source>
        <strain evidence="1 2">MHS-2</strain>
    </source>
</reference>
<proteinExistence type="predicted"/>
<evidence type="ECO:0000313" key="1">
    <source>
        <dbReference type="EMBL" id="KCZ93828.1"/>
    </source>
</evidence>
<name>A0A059FTN1_9PROT</name>
<accession>A0A059FTN1</accession>
<protein>
    <submittedName>
        <fullName evidence="1">Uncharacterized protein</fullName>
    </submittedName>
</protein>
<dbReference type="EMBL" id="ARYK01000001">
    <property type="protein sequence ID" value="KCZ93828.1"/>
    <property type="molecule type" value="Genomic_DNA"/>
</dbReference>
<gene>
    <name evidence="1" type="ORF">HJO_00590</name>
</gene>
<sequence>MDEIRSIIPPFNFEAEEGESLNRQSAHNIINNLAEFIIAAAYVDQRDSGLFDNVESAFDGHRENTRYKRITEGMSATEIRQFERECALRPIEDFKENWGLIIDMLSSDQVPYAVMRVLGFGDFEKATNPMLIRKMRDRYKRFRGYNRKALDPHIALHFAWQYGLNQMRGKVGMPNQTFFLDDQNQVEQDAFFSEMLTQSLLVLMLMLMWDRTYDDLVRGDHPGKAV</sequence>
<dbReference type="AlphaFoldDB" id="A0A059FTN1"/>
<dbReference type="Proteomes" id="UP000025171">
    <property type="component" value="Unassembled WGS sequence"/>
</dbReference>
<evidence type="ECO:0000313" key="2">
    <source>
        <dbReference type="Proteomes" id="UP000025171"/>
    </source>
</evidence>
<organism evidence="1 2">
    <name type="scientific">Hyphomonas johnsonii MHS-2</name>
    <dbReference type="NCBI Taxonomy" id="1280950"/>
    <lineage>
        <taxon>Bacteria</taxon>
        <taxon>Pseudomonadati</taxon>
        <taxon>Pseudomonadota</taxon>
        <taxon>Alphaproteobacteria</taxon>
        <taxon>Hyphomonadales</taxon>
        <taxon>Hyphomonadaceae</taxon>
        <taxon>Hyphomonas</taxon>
    </lineage>
</organism>
<keyword evidence="2" id="KW-1185">Reference proteome</keyword>